<feature type="region of interest" description="Disordered" evidence="1">
    <location>
        <begin position="44"/>
        <end position="70"/>
    </location>
</feature>
<feature type="non-terminal residue" evidence="2">
    <location>
        <position position="1"/>
    </location>
</feature>
<reference evidence="2" key="1">
    <citation type="submission" date="2020-02" db="EMBL/GenBank/DDBJ databases">
        <authorList>
            <person name="Meier V. D."/>
        </authorList>
    </citation>
    <scope>NUCLEOTIDE SEQUENCE</scope>
    <source>
        <strain evidence="2">AVDCRST_MAG68</strain>
    </source>
</reference>
<organism evidence="2">
    <name type="scientific">uncultured Gemmatimonadota bacterium</name>
    <dbReference type="NCBI Taxonomy" id="203437"/>
    <lineage>
        <taxon>Bacteria</taxon>
        <taxon>Pseudomonadati</taxon>
        <taxon>Gemmatimonadota</taxon>
        <taxon>environmental samples</taxon>
    </lineage>
</organism>
<sequence>ARRIDARRDRADGRRERAAHPLARRGGERLSPALPAALLPLRRLRGGDVRPPHPGPRLRAAGRVPRARGIRRRLRAPLRLERRAPHRHLPLHLPARALAQQL</sequence>
<accession>A0A6J4KUC0</accession>
<feature type="region of interest" description="Disordered" evidence="1">
    <location>
        <begin position="1"/>
        <end position="27"/>
    </location>
</feature>
<feature type="non-terminal residue" evidence="2">
    <location>
        <position position="102"/>
    </location>
</feature>
<gene>
    <name evidence="2" type="ORF">AVDCRST_MAG68-1644</name>
</gene>
<evidence type="ECO:0000256" key="1">
    <source>
        <dbReference type="SAM" id="MobiDB-lite"/>
    </source>
</evidence>
<feature type="compositionally biased region" description="Basic and acidic residues" evidence="1">
    <location>
        <begin position="1"/>
        <end position="19"/>
    </location>
</feature>
<dbReference type="EMBL" id="CADCTW010000085">
    <property type="protein sequence ID" value="CAA9315599.1"/>
    <property type="molecule type" value="Genomic_DNA"/>
</dbReference>
<evidence type="ECO:0000313" key="2">
    <source>
        <dbReference type="EMBL" id="CAA9315599.1"/>
    </source>
</evidence>
<dbReference type="AlphaFoldDB" id="A0A6J4KUC0"/>
<proteinExistence type="predicted"/>
<protein>
    <submittedName>
        <fullName evidence="2">Uncharacterized protein</fullName>
    </submittedName>
</protein>
<name>A0A6J4KUC0_9BACT</name>